<comment type="caution">
    <text evidence="1">The sequence shown here is derived from an EMBL/GenBank/DDBJ whole genome shotgun (WGS) entry which is preliminary data.</text>
</comment>
<protein>
    <submittedName>
        <fullName evidence="1">Uncharacterized protein</fullName>
    </submittedName>
</protein>
<dbReference type="Proteomes" id="UP001163603">
    <property type="component" value="Chromosome 5"/>
</dbReference>
<organism evidence="1 2">
    <name type="scientific">Pistacia integerrima</name>
    <dbReference type="NCBI Taxonomy" id="434235"/>
    <lineage>
        <taxon>Eukaryota</taxon>
        <taxon>Viridiplantae</taxon>
        <taxon>Streptophyta</taxon>
        <taxon>Embryophyta</taxon>
        <taxon>Tracheophyta</taxon>
        <taxon>Spermatophyta</taxon>
        <taxon>Magnoliopsida</taxon>
        <taxon>eudicotyledons</taxon>
        <taxon>Gunneridae</taxon>
        <taxon>Pentapetalae</taxon>
        <taxon>rosids</taxon>
        <taxon>malvids</taxon>
        <taxon>Sapindales</taxon>
        <taxon>Anacardiaceae</taxon>
        <taxon>Pistacia</taxon>
    </lineage>
</organism>
<gene>
    <name evidence="1" type="ORF">Pint_28516</name>
</gene>
<accession>A0ACC0YT31</accession>
<dbReference type="EMBL" id="CM047740">
    <property type="protein sequence ID" value="KAJ0040544.1"/>
    <property type="molecule type" value="Genomic_DNA"/>
</dbReference>
<evidence type="ECO:0000313" key="1">
    <source>
        <dbReference type="EMBL" id="KAJ0040544.1"/>
    </source>
</evidence>
<sequence>MSSPREVVTLISSDGVSFKVDKADAIQSGTIKQMIDEDGAGNVFKLHNVDSRVLRMVVFYLKRRHLFGARILSFDKHYEDLLGVKTELTVAAAAAAADADRDLGEMQIKSSAAKVELKNWEATFVMVDQDTLFGLVRAADYLDIPRLLALSKKALFDKFSWDIEIPDDISVIFDNMFESGISYDSV</sequence>
<reference evidence="2" key="1">
    <citation type="journal article" date="2023" name="G3 (Bethesda)">
        <title>Genome assembly and association tests identify interacting loci associated with vigor, precocity, and sex in interspecific pistachio rootstocks.</title>
        <authorList>
            <person name="Palmer W."/>
            <person name="Jacygrad E."/>
            <person name="Sagayaradj S."/>
            <person name="Cavanaugh K."/>
            <person name="Han R."/>
            <person name="Bertier L."/>
            <person name="Beede B."/>
            <person name="Kafkas S."/>
            <person name="Golino D."/>
            <person name="Preece J."/>
            <person name="Michelmore R."/>
        </authorList>
    </citation>
    <scope>NUCLEOTIDE SEQUENCE [LARGE SCALE GENOMIC DNA]</scope>
</reference>
<keyword evidence="2" id="KW-1185">Reference proteome</keyword>
<proteinExistence type="predicted"/>
<name>A0ACC0YT31_9ROSI</name>
<evidence type="ECO:0000313" key="2">
    <source>
        <dbReference type="Proteomes" id="UP001163603"/>
    </source>
</evidence>